<protein>
    <submittedName>
        <fullName evidence="1">Uncharacterized protein</fullName>
    </submittedName>
</protein>
<accession>A0A917XLD8</accession>
<organism evidence="1 2">
    <name type="scientific">Streptomyces fuscichromogenes</name>
    <dbReference type="NCBI Taxonomy" id="1324013"/>
    <lineage>
        <taxon>Bacteria</taxon>
        <taxon>Bacillati</taxon>
        <taxon>Actinomycetota</taxon>
        <taxon>Actinomycetes</taxon>
        <taxon>Kitasatosporales</taxon>
        <taxon>Streptomycetaceae</taxon>
        <taxon>Streptomyces</taxon>
    </lineage>
</organism>
<keyword evidence="2" id="KW-1185">Reference proteome</keyword>
<reference evidence="1" key="1">
    <citation type="journal article" date="2014" name="Int. J. Syst. Evol. Microbiol.">
        <title>Complete genome sequence of Corynebacterium casei LMG S-19264T (=DSM 44701T), isolated from a smear-ripened cheese.</title>
        <authorList>
            <consortium name="US DOE Joint Genome Institute (JGI-PGF)"/>
            <person name="Walter F."/>
            <person name="Albersmeier A."/>
            <person name="Kalinowski J."/>
            <person name="Ruckert C."/>
        </authorList>
    </citation>
    <scope>NUCLEOTIDE SEQUENCE</scope>
    <source>
        <strain evidence="1">CGMCC 4.7110</strain>
    </source>
</reference>
<evidence type="ECO:0000313" key="1">
    <source>
        <dbReference type="EMBL" id="GGN37643.1"/>
    </source>
</evidence>
<dbReference type="AlphaFoldDB" id="A0A917XLD8"/>
<evidence type="ECO:0000313" key="2">
    <source>
        <dbReference type="Proteomes" id="UP000653411"/>
    </source>
</evidence>
<comment type="caution">
    <text evidence="1">The sequence shown here is derived from an EMBL/GenBank/DDBJ whole genome shotgun (WGS) entry which is preliminary data.</text>
</comment>
<dbReference type="EMBL" id="BMML01000026">
    <property type="protein sequence ID" value="GGN37643.1"/>
    <property type="molecule type" value="Genomic_DNA"/>
</dbReference>
<name>A0A917XLD8_9ACTN</name>
<reference evidence="1" key="2">
    <citation type="submission" date="2020-09" db="EMBL/GenBank/DDBJ databases">
        <authorList>
            <person name="Sun Q."/>
            <person name="Zhou Y."/>
        </authorList>
    </citation>
    <scope>NUCLEOTIDE SEQUENCE</scope>
    <source>
        <strain evidence="1">CGMCC 4.7110</strain>
    </source>
</reference>
<dbReference type="Proteomes" id="UP000653411">
    <property type="component" value="Unassembled WGS sequence"/>
</dbReference>
<gene>
    <name evidence="1" type="ORF">GCM10011578_082110</name>
</gene>
<proteinExistence type="predicted"/>
<sequence>MFQAFIAAREGAVQVSNARPVNVFWAGQVVAAIEVCAAIPAPATTAAPATPQVMYLRFFDCR</sequence>